<keyword evidence="1" id="KW-1133">Transmembrane helix</keyword>
<organism evidence="2 3">
    <name type="scientific">Pacificimonas flava</name>
    <dbReference type="NCBI Taxonomy" id="1234595"/>
    <lineage>
        <taxon>Bacteria</taxon>
        <taxon>Pseudomonadati</taxon>
        <taxon>Pseudomonadota</taxon>
        <taxon>Alphaproteobacteria</taxon>
        <taxon>Sphingomonadales</taxon>
        <taxon>Sphingosinicellaceae</taxon>
        <taxon>Pacificimonas</taxon>
    </lineage>
</organism>
<evidence type="ECO:0000313" key="3">
    <source>
        <dbReference type="Proteomes" id="UP000011717"/>
    </source>
</evidence>
<keyword evidence="3" id="KW-1185">Reference proteome</keyword>
<comment type="caution">
    <text evidence="2">The sequence shown here is derived from an EMBL/GenBank/DDBJ whole genome shotgun (WGS) entry which is preliminary data.</text>
</comment>
<evidence type="ECO:0000313" key="2">
    <source>
        <dbReference type="EMBL" id="EMD82803.1"/>
    </source>
</evidence>
<keyword evidence="1" id="KW-0472">Membrane</keyword>
<dbReference type="OrthoDB" id="7594726at2"/>
<name>M2U490_9SPHN</name>
<protein>
    <submittedName>
        <fullName evidence="2">Uncharacterized protein</fullName>
    </submittedName>
</protein>
<feature type="transmembrane region" description="Helical" evidence="1">
    <location>
        <begin position="35"/>
        <end position="58"/>
    </location>
</feature>
<evidence type="ECO:0000256" key="1">
    <source>
        <dbReference type="SAM" id="Phobius"/>
    </source>
</evidence>
<dbReference type="Pfam" id="PF10095">
    <property type="entry name" value="DUF2333"/>
    <property type="match status" value="1"/>
</dbReference>
<accession>M2U490</accession>
<reference evidence="2 3" key="1">
    <citation type="journal article" date="2013" name="Genome Announc.">
        <title>Draft Genome Sequence of Strain JLT2015T, Belonging to the Family Sphingomonadaceae of the Alphaproteobacteria.</title>
        <authorList>
            <person name="Tang K."/>
            <person name="Liu K."/>
            <person name="Li S."/>
            <person name="Jiao N."/>
        </authorList>
    </citation>
    <scope>NUCLEOTIDE SEQUENCE [LARGE SCALE GENOMIC DNA]</scope>
    <source>
        <strain evidence="2 3">JLT2015</strain>
    </source>
</reference>
<proteinExistence type="predicted"/>
<dbReference type="AlphaFoldDB" id="M2U490"/>
<dbReference type="EMBL" id="AMRV01000005">
    <property type="protein sequence ID" value="EMD82803.1"/>
    <property type="molecule type" value="Genomic_DNA"/>
</dbReference>
<sequence length="315" mass="33283">MAVLTSLRNRIRGGTGNAGKGAANLKRRTLVGAPLWATVLVAIAILTVLYWGLLGWLMSDTSVDLSLRPTPEALPPGGSVTAAYAATLTEEQLGRGGWTPNDSILAPTALLNEMPAFQEGTISVVAATVQALADITSNSDLADAAEDYAVEPARGFFNSSFPFIGGSAGAHYRSGAETLIAYNNELATSEREHPQGARQARALLEAVSDAMRPAMDQIDLRIRGEESGASTAELHARVRGEAYAAALMLRGIRSDFDPVLREQQLGSAIVEAIEQLDRVAETDPLIVSESDLTSQGYFLRSAQESIARMSAGLAG</sequence>
<keyword evidence="1" id="KW-0812">Transmembrane</keyword>
<gene>
    <name evidence="2" type="ORF">C725_1843</name>
</gene>
<dbReference type="InterPro" id="IPR016936">
    <property type="entry name" value="UCP029693"/>
</dbReference>
<dbReference type="Proteomes" id="UP000011717">
    <property type="component" value="Unassembled WGS sequence"/>
</dbReference>
<dbReference type="RefSeq" id="WP_008602118.1">
    <property type="nucleotide sequence ID" value="NZ_AMRV01000005.1"/>
</dbReference>